<gene>
    <name evidence="10" type="ORF">EDC14_1003177</name>
</gene>
<evidence type="ECO:0000256" key="7">
    <source>
        <dbReference type="ARBA" id="ARBA00052699"/>
    </source>
</evidence>
<dbReference type="PIRSF" id="PIRSF001434">
    <property type="entry name" value="CGS"/>
    <property type="match status" value="1"/>
</dbReference>
<evidence type="ECO:0000313" key="10">
    <source>
        <dbReference type="EMBL" id="TCL75245.1"/>
    </source>
</evidence>
<comment type="catalytic activity">
    <reaction evidence="6">
        <text>L-homocysteine + H2O = 2-oxobutanoate + hydrogen sulfide + NH4(+) + H(+)</text>
        <dbReference type="Rhea" id="RHEA:14501"/>
        <dbReference type="ChEBI" id="CHEBI:15377"/>
        <dbReference type="ChEBI" id="CHEBI:15378"/>
        <dbReference type="ChEBI" id="CHEBI:16763"/>
        <dbReference type="ChEBI" id="CHEBI:28938"/>
        <dbReference type="ChEBI" id="CHEBI:29919"/>
        <dbReference type="ChEBI" id="CHEBI:58199"/>
        <dbReference type="EC" id="4.4.1.2"/>
    </reaction>
    <physiologicalReaction direction="left-to-right" evidence="6">
        <dbReference type="Rhea" id="RHEA:14502"/>
    </physiologicalReaction>
</comment>
<keyword evidence="3 8" id="KW-0663">Pyridoxal phosphate</keyword>
<comment type="similarity">
    <text evidence="2 9">Belongs to the trans-sulfuration enzymes family.</text>
</comment>
<name>A0A4R1S793_HYDET</name>
<sequence length="385" mass="42951">MSQKKNVTEILHHLGEEEFPFGAVSPPLFQTSIFAFPTFEDFRRALGDETHNCLYTRGNNPTVNLLESKIAALEHGERAKLVSSGAAAISASVLAFLKTGDHVVMVRDAYSWAKTLLEKYLARFGVEYTYVSGTDEAEIAAAIRPNTKIIYLESPTTFTFLLQDLKAVAALARKHGIKTVIDNTWATPIYQNPLDYGVDLVVHSGTKYFGGHSDLVAGVIVGNTADIEHIFATEFLNIGTVPDPFMAWLMLRGLRTLQVRMRTHYANALRVIDYLAQHPKVEEIYYPFYAKHPQYELAKAQMRGGSGLFSLKLATRNEARVAAFTNQLRFFKRAVSWGGYESLVFPYAVGHPDAPDHLISVVRFHIGLEEPELLIESLETALKAI</sequence>
<dbReference type="RefSeq" id="WP_132012913.1">
    <property type="nucleotide sequence ID" value="NZ_SLUN01000003.1"/>
</dbReference>
<dbReference type="GO" id="GO:0018826">
    <property type="term" value="F:methionine gamma-lyase activity"/>
    <property type="evidence" value="ECO:0007669"/>
    <property type="project" value="UniProtKB-EC"/>
</dbReference>
<evidence type="ECO:0000256" key="2">
    <source>
        <dbReference type="ARBA" id="ARBA00009077"/>
    </source>
</evidence>
<dbReference type="FunFam" id="3.40.640.10:FF:000046">
    <property type="entry name" value="Cystathionine gamma-lyase"/>
    <property type="match status" value="1"/>
</dbReference>
<dbReference type="InterPro" id="IPR054542">
    <property type="entry name" value="Cys_met_metab_PP"/>
</dbReference>
<proteinExistence type="inferred from homology"/>
<dbReference type="Pfam" id="PF01053">
    <property type="entry name" value="Cys_Met_Meta_PP"/>
    <property type="match status" value="1"/>
</dbReference>
<evidence type="ECO:0000256" key="1">
    <source>
        <dbReference type="ARBA" id="ARBA00001933"/>
    </source>
</evidence>
<keyword evidence="11" id="KW-1185">Reference proteome</keyword>
<dbReference type="EMBL" id="SLUN01000003">
    <property type="protein sequence ID" value="TCL75245.1"/>
    <property type="molecule type" value="Genomic_DNA"/>
</dbReference>
<evidence type="ECO:0000256" key="3">
    <source>
        <dbReference type="ARBA" id="ARBA00022898"/>
    </source>
</evidence>
<reference evidence="10 11" key="1">
    <citation type="submission" date="2019-03" db="EMBL/GenBank/DDBJ databases">
        <title>Genomic Encyclopedia of Type Strains, Phase IV (KMG-IV): sequencing the most valuable type-strain genomes for metagenomic binning, comparative biology and taxonomic classification.</title>
        <authorList>
            <person name="Goeker M."/>
        </authorList>
    </citation>
    <scope>NUCLEOTIDE SEQUENCE [LARGE SCALE GENOMIC DNA]</scope>
    <source>
        <strain evidence="10 11">LX-B</strain>
    </source>
</reference>
<protein>
    <recommendedName>
        <fullName evidence="4">homocysteine desulfhydrase</fullName>
        <ecNumber evidence="4">4.4.1.2</ecNumber>
    </recommendedName>
    <alternativeName>
        <fullName evidence="5">Homocysteine desulfhydrase</fullName>
    </alternativeName>
</protein>
<dbReference type="SUPFAM" id="SSF53383">
    <property type="entry name" value="PLP-dependent transferases"/>
    <property type="match status" value="1"/>
</dbReference>
<evidence type="ECO:0000256" key="6">
    <source>
        <dbReference type="ARBA" id="ARBA00048780"/>
    </source>
</evidence>
<evidence type="ECO:0000256" key="9">
    <source>
        <dbReference type="RuleBase" id="RU362118"/>
    </source>
</evidence>
<comment type="catalytic activity">
    <reaction evidence="7">
        <text>L-methionine + H2O = methanethiol + 2-oxobutanoate + NH4(+)</text>
        <dbReference type="Rhea" id="RHEA:23800"/>
        <dbReference type="ChEBI" id="CHEBI:15377"/>
        <dbReference type="ChEBI" id="CHEBI:16007"/>
        <dbReference type="ChEBI" id="CHEBI:16763"/>
        <dbReference type="ChEBI" id="CHEBI:28938"/>
        <dbReference type="ChEBI" id="CHEBI:57844"/>
        <dbReference type="EC" id="4.4.1.11"/>
    </reaction>
    <physiologicalReaction direction="left-to-right" evidence="7">
        <dbReference type="Rhea" id="RHEA:23801"/>
    </physiologicalReaction>
</comment>
<evidence type="ECO:0000256" key="5">
    <source>
        <dbReference type="ARBA" id="ARBA00047199"/>
    </source>
</evidence>
<dbReference type="InterPro" id="IPR000277">
    <property type="entry name" value="Cys/Met-Metab_PyrdxlP-dep_enz"/>
</dbReference>
<dbReference type="GO" id="GO:0019346">
    <property type="term" value="P:transsulfuration"/>
    <property type="evidence" value="ECO:0007669"/>
    <property type="project" value="InterPro"/>
</dbReference>
<dbReference type="Gene3D" id="3.90.1150.10">
    <property type="entry name" value="Aspartate Aminotransferase, domain 1"/>
    <property type="match status" value="1"/>
</dbReference>
<feature type="modified residue" description="N6-(pyridoxal phosphate)lysine" evidence="8">
    <location>
        <position position="207"/>
    </location>
</feature>
<dbReference type="Gene3D" id="3.40.640.10">
    <property type="entry name" value="Type I PLP-dependent aspartate aminotransferase-like (Major domain)"/>
    <property type="match status" value="1"/>
</dbReference>
<dbReference type="GO" id="GO:0047982">
    <property type="term" value="F:homocysteine desulfhydrase activity"/>
    <property type="evidence" value="ECO:0007669"/>
    <property type="project" value="UniProtKB-EC"/>
</dbReference>
<dbReference type="InterPro" id="IPR015422">
    <property type="entry name" value="PyrdxlP-dep_Trfase_small"/>
</dbReference>
<dbReference type="OrthoDB" id="9780685at2"/>
<comment type="cofactor">
    <cofactor evidence="1 9">
        <name>pyridoxal 5'-phosphate</name>
        <dbReference type="ChEBI" id="CHEBI:597326"/>
    </cofactor>
</comment>
<dbReference type="NCBIfam" id="NF041088">
    <property type="entry name" value="ala_glut_racmase_Arch"/>
    <property type="match status" value="1"/>
</dbReference>
<comment type="caution">
    <text evidence="10">The sequence shown here is derived from an EMBL/GenBank/DDBJ whole genome shotgun (WGS) entry which is preliminary data.</text>
</comment>
<dbReference type="GO" id="GO:0030170">
    <property type="term" value="F:pyridoxal phosphate binding"/>
    <property type="evidence" value="ECO:0007669"/>
    <property type="project" value="InterPro"/>
</dbReference>
<dbReference type="PANTHER" id="PTHR11808:SF80">
    <property type="entry name" value="CYSTATHIONINE GAMMA-LYASE"/>
    <property type="match status" value="1"/>
</dbReference>
<evidence type="ECO:0000313" key="11">
    <source>
        <dbReference type="Proteomes" id="UP000295008"/>
    </source>
</evidence>
<dbReference type="PROSITE" id="PS00868">
    <property type="entry name" value="CYS_MET_METAB_PP"/>
    <property type="match status" value="1"/>
</dbReference>
<dbReference type="AlphaFoldDB" id="A0A4R1S793"/>
<dbReference type="CDD" id="cd00614">
    <property type="entry name" value="CGS_like"/>
    <property type="match status" value="1"/>
</dbReference>
<evidence type="ECO:0000256" key="4">
    <source>
        <dbReference type="ARBA" id="ARBA00047175"/>
    </source>
</evidence>
<dbReference type="PANTHER" id="PTHR11808">
    <property type="entry name" value="TRANS-SULFURATION ENZYME FAMILY MEMBER"/>
    <property type="match status" value="1"/>
</dbReference>
<dbReference type="GO" id="GO:0005737">
    <property type="term" value="C:cytoplasm"/>
    <property type="evidence" value="ECO:0007669"/>
    <property type="project" value="TreeGrafter"/>
</dbReference>
<dbReference type="InterPro" id="IPR015424">
    <property type="entry name" value="PyrdxlP-dep_Trfase"/>
</dbReference>
<dbReference type="EC" id="4.4.1.2" evidence="4"/>
<dbReference type="InterPro" id="IPR053676">
    <property type="entry name" value="Trans-sulfuration_enzyme-like"/>
</dbReference>
<evidence type="ECO:0000256" key="8">
    <source>
        <dbReference type="PIRSR" id="PIRSR001434-2"/>
    </source>
</evidence>
<dbReference type="InterPro" id="IPR015421">
    <property type="entry name" value="PyrdxlP-dep_Trfase_major"/>
</dbReference>
<accession>A0A4R1S793</accession>
<organism evidence="10 11">
    <name type="scientific">Hydrogenispora ethanolica</name>
    <dbReference type="NCBI Taxonomy" id="1082276"/>
    <lineage>
        <taxon>Bacteria</taxon>
        <taxon>Bacillati</taxon>
        <taxon>Bacillota</taxon>
        <taxon>Hydrogenispora</taxon>
    </lineage>
</organism>
<dbReference type="Proteomes" id="UP000295008">
    <property type="component" value="Unassembled WGS sequence"/>
</dbReference>